<dbReference type="Pfam" id="PF04536">
    <property type="entry name" value="TPM_phosphatase"/>
    <property type="match status" value="1"/>
</dbReference>
<evidence type="ECO:0000256" key="1">
    <source>
        <dbReference type="SAM" id="Phobius"/>
    </source>
</evidence>
<feature type="transmembrane region" description="Helical" evidence="1">
    <location>
        <begin position="188"/>
        <end position="205"/>
    </location>
</feature>
<dbReference type="InterPro" id="IPR007621">
    <property type="entry name" value="TPM_dom"/>
</dbReference>
<name>A0A1M7L7Q1_9FLAO</name>
<evidence type="ECO:0000259" key="2">
    <source>
        <dbReference type="Pfam" id="PF04536"/>
    </source>
</evidence>
<organism evidence="3 4">
    <name type="scientific">Flavobacterium saccharophilum</name>
    <dbReference type="NCBI Taxonomy" id="29534"/>
    <lineage>
        <taxon>Bacteria</taxon>
        <taxon>Pseudomonadati</taxon>
        <taxon>Bacteroidota</taxon>
        <taxon>Flavobacteriia</taxon>
        <taxon>Flavobacteriales</taxon>
        <taxon>Flavobacteriaceae</taxon>
        <taxon>Flavobacterium</taxon>
    </lineage>
</organism>
<evidence type="ECO:0000313" key="4">
    <source>
        <dbReference type="Proteomes" id="UP000184121"/>
    </source>
</evidence>
<proteinExistence type="predicted"/>
<evidence type="ECO:0000313" key="3">
    <source>
        <dbReference type="EMBL" id="SHM73407.1"/>
    </source>
</evidence>
<keyword evidence="1" id="KW-0472">Membrane</keyword>
<dbReference type="PANTHER" id="PTHR30373">
    <property type="entry name" value="UPF0603 PROTEIN YGCG"/>
    <property type="match status" value="1"/>
</dbReference>
<accession>A0A1M7L7Q1</accession>
<dbReference type="STRING" id="29534.SAMN05444366_3954"/>
<dbReference type="EMBL" id="FRBY01000006">
    <property type="protein sequence ID" value="SHM73407.1"/>
    <property type="molecule type" value="Genomic_DNA"/>
</dbReference>
<feature type="domain" description="TPM" evidence="2">
    <location>
        <begin position="47"/>
        <end position="171"/>
    </location>
</feature>
<keyword evidence="1" id="KW-1133">Transmembrane helix</keyword>
<dbReference type="PANTHER" id="PTHR30373:SF2">
    <property type="entry name" value="UPF0603 PROTEIN YGCG"/>
    <property type="match status" value="1"/>
</dbReference>
<dbReference type="Gene3D" id="3.10.310.50">
    <property type="match status" value="1"/>
</dbReference>
<keyword evidence="4" id="KW-1185">Reference proteome</keyword>
<reference evidence="4" key="1">
    <citation type="submission" date="2016-11" db="EMBL/GenBank/DDBJ databases">
        <authorList>
            <person name="Varghese N."/>
            <person name="Submissions S."/>
        </authorList>
    </citation>
    <scope>NUCLEOTIDE SEQUENCE [LARGE SCALE GENOMIC DNA]</scope>
    <source>
        <strain evidence="4">DSM 1811</strain>
    </source>
</reference>
<sequence>MMKNSNNKIPNSNGIFQFTFLFIALFICNSIFAQFTIPEKPSFQTSVYDYANILSSTEKAQLEEKLVRYSDSTTTQIVIITIESLKGEDVSQLATKWGQTWGIGGTAKDDNGVVILLAKNEKKIAINPGYGVEDRLTAGIGGTIIRNIIIPEFKAGSFYNGLDKGTDAIIDVFKGKFKGERKQTKGKSFPILPFIVIVVIVLILLSRNKRGGGGNSGNNGGGGPSLMDVILLSSLGRSGGGFGGFGGGSSGGGFGGGAGGFGGGFGGGGFSGGGSSGGW</sequence>
<dbReference type="AlphaFoldDB" id="A0A1M7L7Q1"/>
<gene>
    <name evidence="3" type="ORF">SAMN05444366_3954</name>
</gene>
<protein>
    <recommendedName>
        <fullName evidence="2">TPM domain-containing protein</fullName>
    </recommendedName>
</protein>
<dbReference type="Proteomes" id="UP000184121">
    <property type="component" value="Unassembled WGS sequence"/>
</dbReference>
<keyword evidence="1" id="KW-0812">Transmembrane</keyword>